<accession>A0A4R7I5K0</accession>
<keyword evidence="1" id="KW-0472">Membrane</keyword>
<evidence type="ECO:0000313" key="3">
    <source>
        <dbReference type="Proteomes" id="UP000294558"/>
    </source>
</evidence>
<sequence length="127" mass="13006">MTPVIEQPGRLDTGDQGRSMHPVALCVLAATLATGIGGAIGTAIGVTISRSVNADCTAYDDWCELDGLVSGFLIGAAVGIAVYLVVGIVTIRRYRPSGRRAAHIIIHSTLPLAAPTALATLLSTLPA</sequence>
<dbReference type="Proteomes" id="UP000294558">
    <property type="component" value="Unassembled WGS sequence"/>
</dbReference>
<feature type="transmembrane region" description="Helical" evidence="1">
    <location>
        <begin position="101"/>
        <end position="122"/>
    </location>
</feature>
<gene>
    <name evidence="2" type="ORF">BDK89_4268</name>
</gene>
<dbReference type="EMBL" id="SOAU01000001">
    <property type="protein sequence ID" value="TDT18640.1"/>
    <property type="molecule type" value="Genomic_DNA"/>
</dbReference>
<dbReference type="RefSeq" id="WP_166657757.1">
    <property type="nucleotide sequence ID" value="NZ_SOAU01000001.1"/>
</dbReference>
<comment type="caution">
    <text evidence="2">The sequence shown here is derived from an EMBL/GenBank/DDBJ whole genome shotgun (WGS) entry which is preliminary data.</text>
</comment>
<keyword evidence="1" id="KW-1133">Transmembrane helix</keyword>
<organism evidence="2 3">
    <name type="scientific">Ilumatobacter fluminis</name>
    <dbReference type="NCBI Taxonomy" id="467091"/>
    <lineage>
        <taxon>Bacteria</taxon>
        <taxon>Bacillati</taxon>
        <taxon>Actinomycetota</taxon>
        <taxon>Acidimicrobiia</taxon>
        <taxon>Acidimicrobiales</taxon>
        <taxon>Ilumatobacteraceae</taxon>
        <taxon>Ilumatobacter</taxon>
    </lineage>
</organism>
<reference evidence="2 3" key="1">
    <citation type="submission" date="2019-03" db="EMBL/GenBank/DDBJ databases">
        <title>Sequencing the genomes of 1000 actinobacteria strains.</title>
        <authorList>
            <person name="Klenk H.-P."/>
        </authorList>
    </citation>
    <scope>NUCLEOTIDE SEQUENCE [LARGE SCALE GENOMIC DNA]</scope>
    <source>
        <strain evidence="2 3">DSM 18936</strain>
    </source>
</reference>
<feature type="transmembrane region" description="Helical" evidence="1">
    <location>
        <begin position="68"/>
        <end position="89"/>
    </location>
</feature>
<keyword evidence="1" id="KW-0812">Transmembrane</keyword>
<evidence type="ECO:0000313" key="2">
    <source>
        <dbReference type="EMBL" id="TDT18640.1"/>
    </source>
</evidence>
<protein>
    <submittedName>
        <fullName evidence="2">Uncharacterized protein</fullName>
    </submittedName>
</protein>
<keyword evidence="3" id="KW-1185">Reference proteome</keyword>
<feature type="transmembrane region" description="Helical" evidence="1">
    <location>
        <begin position="23"/>
        <end position="48"/>
    </location>
</feature>
<dbReference type="AlphaFoldDB" id="A0A4R7I5K0"/>
<proteinExistence type="predicted"/>
<evidence type="ECO:0000256" key="1">
    <source>
        <dbReference type="SAM" id="Phobius"/>
    </source>
</evidence>
<name>A0A4R7I5K0_9ACTN</name>